<evidence type="ECO:0000313" key="3">
    <source>
        <dbReference type="Proteomes" id="UP000677228"/>
    </source>
</evidence>
<dbReference type="AlphaFoldDB" id="A0A8S2ED33"/>
<dbReference type="Proteomes" id="UP000682733">
    <property type="component" value="Unassembled WGS sequence"/>
</dbReference>
<accession>A0A8S2ED33</accession>
<name>A0A8S2ED33_9BILA</name>
<dbReference type="EMBL" id="CAJNOK010012994">
    <property type="protein sequence ID" value="CAF1175835.1"/>
    <property type="molecule type" value="Genomic_DNA"/>
</dbReference>
<organism evidence="1 3">
    <name type="scientific">Didymodactylos carnosus</name>
    <dbReference type="NCBI Taxonomy" id="1234261"/>
    <lineage>
        <taxon>Eukaryota</taxon>
        <taxon>Metazoa</taxon>
        <taxon>Spiralia</taxon>
        <taxon>Gnathifera</taxon>
        <taxon>Rotifera</taxon>
        <taxon>Eurotatoria</taxon>
        <taxon>Bdelloidea</taxon>
        <taxon>Philodinida</taxon>
        <taxon>Philodinidae</taxon>
        <taxon>Didymodactylos</taxon>
    </lineage>
</organism>
<feature type="non-terminal residue" evidence="1">
    <location>
        <position position="1"/>
    </location>
</feature>
<comment type="caution">
    <text evidence="1">The sequence shown here is derived from an EMBL/GenBank/DDBJ whole genome shotgun (WGS) entry which is preliminary data.</text>
</comment>
<evidence type="ECO:0000313" key="1">
    <source>
        <dbReference type="EMBL" id="CAF1175835.1"/>
    </source>
</evidence>
<proteinExistence type="predicted"/>
<protein>
    <submittedName>
        <fullName evidence="1">Uncharacterized protein</fullName>
    </submittedName>
</protein>
<sequence>QGKTTAKKRRSSSQRHPLAVRSALWSSVMAKMISLKNPAYCSITVRNIIAIWLGGFLNAPQPNADKMRQS</sequence>
<dbReference type="Proteomes" id="UP000677228">
    <property type="component" value="Unassembled WGS sequence"/>
</dbReference>
<evidence type="ECO:0000313" key="2">
    <source>
        <dbReference type="EMBL" id="CAF3987029.1"/>
    </source>
</evidence>
<dbReference type="EMBL" id="CAJOBA010034518">
    <property type="protein sequence ID" value="CAF3987029.1"/>
    <property type="molecule type" value="Genomic_DNA"/>
</dbReference>
<reference evidence="1" key="1">
    <citation type="submission" date="2021-02" db="EMBL/GenBank/DDBJ databases">
        <authorList>
            <person name="Nowell W R."/>
        </authorList>
    </citation>
    <scope>NUCLEOTIDE SEQUENCE</scope>
</reference>
<gene>
    <name evidence="1" type="ORF">OVA965_LOCUS22806</name>
    <name evidence="2" type="ORF">TMI583_LOCUS23520</name>
</gene>